<sequence length="817" mass="90535">MLTPFIPRYRNFYKVRFPTRRQAGGKSLLLTTALAGLVLPNIASAESTASAPHRHADATVGHVEAKPSRKAEALRPVKAAAGEDILVSVARRAHGTMISVGEAQIQRAVPGTNPLKVLGQAPGVMFQSADPQGLDVWSTQIYMHGFMQNQISTTLDDVPLGELTYRNYNGLNPIQAISSENVQRVDVSTGAGAESVASTNNLGGSLEYQSSSPKDKVGGQVVQTFGSYDLFHTFIRADSGKLNESGTKFFVSYMRNDTQKWKGGGNQFSQQVNAKLVQPVGEESKITAYFDWSDLHEYLYQDYSLDIMNNGGYNIDNYYNGRYSGYVNAYNAALGHYPANFSGISDKADAAYYDGAANINDYLGYLQGDFKITDRLRWKTTVYGHGQTNALTWTNPFYASPTGSPMFEQVKQPSIQRFGILSAAHYDIAHNHIEAGVWYENNQFNSTMYGYAEPALGQGAPLNAVDSFHTRDAFMQLFGQHISTNTFTAYAQDTYNIMPNLALHFGFKSLLNTSNAGNGYYNNAYYGDGEMMHGSLTTFRAFLPHISGDWHFLKHHELYFDIAENVHAYPQAQFKTAASPYAQTEASYLASSASLKPESDWAYAIGYRYSSRIFDASVHAYRINFFNRLQQITTGNIVNPVATVMNVGNITTNGVDAAITLRPVNGLSWTNSISYNHSTYDNNLNSQGVTYHTKGQQVVAYPRIMYKTSAIYDYGPMEATIDASWTSQRNLSYTGDAKVPSYWMSNFGLRYRFGNLGKYAHALNRVENLDLSFNIYNLNGAKYVSTMGENGFPLSGDFQSFLVGAPRMFFGSIKVSF</sequence>
<dbReference type="EMBL" id="JAFVMH010000002">
    <property type="protein sequence ID" value="MBO1324836.1"/>
    <property type="molecule type" value="Genomic_DNA"/>
</dbReference>
<evidence type="ECO:0000256" key="6">
    <source>
        <dbReference type="ARBA" id="ARBA00022729"/>
    </source>
</evidence>
<dbReference type="PANTHER" id="PTHR32552:SF89">
    <property type="entry name" value="CATECHOLATE SIDEROPHORE RECEPTOR FIU"/>
    <property type="match status" value="1"/>
</dbReference>
<name>A0A939KRB2_9PROT</name>
<dbReference type="Pfam" id="PF07715">
    <property type="entry name" value="Plug"/>
    <property type="match status" value="1"/>
</dbReference>
<evidence type="ECO:0000259" key="15">
    <source>
        <dbReference type="Pfam" id="PF00593"/>
    </source>
</evidence>
<evidence type="ECO:0000256" key="10">
    <source>
        <dbReference type="ARBA" id="ARBA00023136"/>
    </source>
</evidence>
<dbReference type="AlphaFoldDB" id="A0A939KRB2"/>
<dbReference type="Pfam" id="PF00593">
    <property type="entry name" value="TonB_dep_Rec_b-barrel"/>
    <property type="match status" value="1"/>
</dbReference>
<keyword evidence="9 13" id="KW-0798">TonB box</keyword>
<dbReference type="InterPro" id="IPR037066">
    <property type="entry name" value="Plug_dom_sf"/>
</dbReference>
<evidence type="ECO:0000259" key="16">
    <source>
        <dbReference type="Pfam" id="PF07715"/>
    </source>
</evidence>
<dbReference type="InterPro" id="IPR039426">
    <property type="entry name" value="TonB-dep_rcpt-like"/>
</dbReference>
<comment type="subcellular location">
    <subcellularLocation>
        <location evidence="1 12">Cell outer membrane</location>
        <topology evidence="1 12">Multi-pass membrane protein</topology>
    </subcellularLocation>
</comment>
<gene>
    <name evidence="17" type="ORF">J2D77_06685</name>
</gene>
<evidence type="ECO:0000256" key="7">
    <source>
        <dbReference type="ARBA" id="ARBA00023004"/>
    </source>
</evidence>
<dbReference type="PROSITE" id="PS52016">
    <property type="entry name" value="TONB_DEPENDENT_REC_3"/>
    <property type="match status" value="1"/>
</dbReference>
<evidence type="ECO:0000256" key="2">
    <source>
        <dbReference type="ARBA" id="ARBA00022448"/>
    </source>
</evidence>
<keyword evidence="3 12" id="KW-1134">Transmembrane beta strand</keyword>
<evidence type="ECO:0000256" key="4">
    <source>
        <dbReference type="ARBA" id="ARBA00022496"/>
    </source>
</evidence>
<evidence type="ECO:0000256" key="12">
    <source>
        <dbReference type="PROSITE-ProRule" id="PRU01360"/>
    </source>
</evidence>
<evidence type="ECO:0000256" key="8">
    <source>
        <dbReference type="ARBA" id="ARBA00023065"/>
    </source>
</evidence>
<evidence type="ECO:0000256" key="13">
    <source>
        <dbReference type="RuleBase" id="RU003357"/>
    </source>
</evidence>
<evidence type="ECO:0000256" key="1">
    <source>
        <dbReference type="ARBA" id="ARBA00004571"/>
    </source>
</evidence>
<accession>A0A939KRB2</accession>
<evidence type="ECO:0000256" key="3">
    <source>
        <dbReference type="ARBA" id="ARBA00022452"/>
    </source>
</evidence>
<protein>
    <submittedName>
        <fullName evidence="17">TonB-dependent receptor plug domain-containing protein</fullName>
    </submittedName>
</protein>
<evidence type="ECO:0000313" key="18">
    <source>
        <dbReference type="Proteomes" id="UP000664073"/>
    </source>
</evidence>
<evidence type="ECO:0000256" key="14">
    <source>
        <dbReference type="SAM" id="SignalP"/>
    </source>
</evidence>
<feature type="domain" description="TonB-dependent receptor-like beta-barrel" evidence="15">
    <location>
        <begin position="306"/>
        <end position="778"/>
    </location>
</feature>
<dbReference type="InterPro" id="IPR012910">
    <property type="entry name" value="Plug_dom"/>
</dbReference>
<feature type="signal peptide" evidence="14">
    <location>
        <begin position="1"/>
        <end position="45"/>
    </location>
</feature>
<dbReference type="Proteomes" id="UP000664073">
    <property type="component" value="Unassembled WGS sequence"/>
</dbReference>
<dbReference type="Gene3D" id="2.40.170.20">
    <property type="entry name" value="TonB-dependent receptor, beta-barrel domain"/>
    <property type="match status" value="1"/>
</dbReference>
<dbReference type="InterPro" id="IPR000531">
    <property type="entry name" value="Beta-barrel_TonB"/>
</dbReference>
<dbReference type="RefSeq" id="WP_207845478.1">
    <property type="nucleotide sequence ID" value="NZ_JAFVMH010000002.1"/>
</dbReference>
<keyword evidence="6 14" id="KW-0732">Signal</keyword>
<comment type="caution">
    <text evidence="17">The sequence shown here is derived from an EMBL/GenBank/DDBJ whole genome shotgun (WGS) entry which is preliminary data.</text>
</comment>
<organism evidence="17 18">
    <name type="scientific">Acetobacter garciniae</name>
    <dbReference type="NCBI Taxonomy" id="2817435"/>
    <lineage>
        <taxon>Bacteria</taxon>
        <taxon>Pseudomonadati</taxon>
        <taxon>Pseudomonadota</taxon>
        <taxon>Alphaproteobacteria</taxon>
        <taxon>Acetobacterales</taxon>
        <taxon>Acetobacteraceae</taxon>
        <taxon>Acetobacter</taxon>
    </lineage>
</organism>
<feature type="domain" description="TonB-dependent receptor plug" evidence="16">
    <location>
        <begin position="94"/>
        <end position="204"/>
    </location>
</feature>
<evidence type="ECO:0000313" key="17">
    <source>
        <dbReference type="EMBL" id="MBO1324836.1"/>
    </source>
</evidence>
<feature type="chain" id="PRO_5036899065" evidence="14">
    <location>
        <begin position="46"/>
        <end position="817"/>
    </location>
</feature>
<dbReference type="GO" id="GO:0009279">
    <property type="term" value="C:cell outer membrane"/>
    <property type="evidence" value="ECO:0007669"/>
    <property type="project" value="UniProtKB-SubCell"/>
</dbReference>
<proteinExistence type="inferred from homology"/>
<keyword evidence="18" id="KW-1185">Reference proteome</keyword>
<dbReference type="Gene3D" id="2.170.130.10">
    <property type="entry name" value="TonB-dependent receptor, plug domain"/>
    <property type="match status" value="1"/>
</dbReference>
<dbReference type="PANTHER" id="PTHR32552">
    <property type="entry name" value="FERRICHROME IRON RECEPTOR-RELATED"/>
    <property type="match status" value="1"/>
</dbReference>
<keyword evidence="11 12" id="KW-0998">Cell outer membrane</keyword>
<keyword evidence="10 12" id="KW-0472">Membrane</keyword>
<reference evidence="17" key="1">
    <citation type="submission" date="2021-03" db="EMBL/GenBank/DDBJ databases">
        <title>The complete genome sequence of Acetobacter sp. TBRC 12339.</title>
        <authorList>
            <person name="Charoenyingcharoen P."/>
            <person name="Yukphan P."/>
        </authorList>
    </citation>
    <scope>NUCLEOTIDE SEQUENCE</scope>
    <source>
        <strain evidence="17">TBRC 12339</strain>
    </source>
</reference>
<dbReference type="SUPFAM" id="SSF56935">
    <property type="entry name" value="Porins"/>
    <property type="match status" value="1"/>
</dbReference>
<keyword evidence="17" id="KW-0675">Receptor</keyword>
<comment type="similarity">
    <text evidence="12 13">Belongs to the TonB-dependent receptor family.</text>
</comment>
<keyword evidence="2 12" id="KW-0813">Transport</keyword>
<keyword evidence="5 12" id="KW-0812">Transmembrane</keyword>
<dbReference type="GO" id="GO:0015344">
    <property type="term" value="F:siderophore uptake transmembrane transporter activity"/>
    <property type="evidence" value="ECO:0007669"/>
    <property type="project" value="TreeGrafter"/>
</dbReference>
<evidence type="ECO:0000256" key="11">
    <source>
        <dbReference type="ARBA" id="ARBA00023237"/>
    </source>
</evidence>
<keyword evidence="4" id="KW-0410">Iron transport</keyword>
<evidence type="ECO:0000256" key="5">
    <source>
        <dbReference type="ARBA" id="ARBA00022692"/>
    </source>
</evidence>
<keyword evidence="8" id="KW-0406">Ion transport</keyword>
<keyword evidence="7" id="KW-0408">Iron</keyword>
<evidence type="ECO:0000256" key="9">
    <source>
        <dbReference type="ARBA" id="ARBA00023077"/>
    </source>
</evidence>
<dbReference type="InterPro" id="IPR036942">
    <property type="entry name" value="Beta-barrel_TonB_sf"/>
</dbReference>